<feature type="transmembrane region" description="Helical" evidence="1">
    <location>
        <begin position="174"/>
        <end position="195"/>
    </location>
</feature>
<comment type="caution">
    <text evidence="2">The sequence shown here is derived from an EMBL/GenBank/DDBJ whole genome shotgun (WGS) entry which is preliminary data.</text>
</comment>
<evidence type="ECO:0000256" key="1">
    <source>
        <dbReference type="SAM" id="Phobius"/>
    </source>
</evidence>
<gene>
    <name evidence="2" type="ORF">SZ63_03130</name>
</gene>
<feature type="transmembrane region" description="Helical" evidence="1">
    <location>
        <begin position="292"/>
        <end position="310"/>
    </location>
</feature>
<keyword evidence="1" id="KW-0472">Membrane</keyword>
<accession>A0A0H1R5V9</accession>
<dbReference type="STRING" id="1550566.SZ63_03130"/>
<dbReference type="OrthoDB" id="107694at2157"/>
<evidence type="ECO:0000313" key="3">
    <source>
        <dbReference type="Proteomes" id="UP000035301"/>
    </source>
</evidence>
<keyword evidence="1" id="KW-1133">Transmembrane helix</keyword>
<dbReference type="Proteomes" id="UP000035301">
    <property type="component" value="Unassembled WGS sequence"/>
</dbReference>
<organism evidence="2 3">
    <name type="scientific">Methanoculleus sediminis</name>
    <dbReference type="NCBI Taxonomy" id="1550566"/>
    <lineage>
        <taxon>Archaea</taxon>
        <taxon>Methanobacteriati</taxon>
        <taxon>Methanobacteriota</taxon>
        <taxon>Stenosarchaea group</taxon>
        <taxon>Methanomicrobia</taxon>
        <taxon>Methanomicrobiales</taxon>
        <taxon>Methanomicrobiaceae</taxon>
        <taxon>Methanoculleus</taxon>
    </lineage>
</organism>
<reference evidence="2 3" key="1">
    <citation type="journal article" date="2015" name="Int. J. Syst. Evol. Microbiol.">
        <title>Methanoculleus sediminis sp. nov., a methanogen from sediments near a submarine mud volcano.</title>
        <authorList>
            <person name="Chen S.C."/>
            <person name="Chen M.F."/>
            <person name="Lai M.C."/>
            <person name="Weng C.Y."/>
            <person name="Wu S.Y."/>
            <person name="Lin S."/>
            <person name="Yang T.F."/>
            <person name="Chen P.C."/>
        </authorList>
    </citation>
    <scope>NUCLEOTIDE SEQUENCE [LARGE SCALE GENOMIC DNA]</scope>
    <source>
        <strain evidence="2 3">S3Fa</strain>
    </source>
</reference>
<dbReference type="PATRIC" id="fig|1550566.3.peg.673"/>
<dbReference type="EMBL" id="JXOJ01000002">
    <property type="protein sequence ID" value="KLK88077.1"/>
    <property type="molecule type" value="Genomic_DNA"/>
</dbReference>
<feature type="transmembrane region" description="Helical" evidence="1">
    <location>
        <begin position="83"/>
        <end position="103"/>
    </location>
</feature>
<evidence type="ECO:0000313" key="2">
    <source>
        <dbReference type="EMBL" id="KLK88077.1"/>
    </source>
</evidence>
<dbReference type="RefSeq" id="WP_048181071.1">
    <property type="nucleotide sequence ID" value="NZ_JXOJ01000002.1"/>
</dbReference>
<feature type="transmembrane region" description="Helical" evidence="1">
    <location>
        <begin position="256"/>
        <end position="280"/>
    </location>
</feature>
<proteinExistence type="predicted"/>
<dbReference type="AlphaFoldDB" id="A0A0H1R5V9"/>
<feature type="transmembrane region" description="Helical" evidence="1">
    <location>
        <begin position="57"/>
        <end position="77"/>
    </location>
</feature>
<feature type="transmembrane region" description="Helical" evidence="1">
    <location>
        <begin position="201"/>
        <end position="221"/>
    </location>
</feature>
<keyword evidence="1" id="KW-0812">Transmembrane</keyword>
<sequence length="418" mass="47493">MGLPYRDKSEGDKRDEIPEMSPDEFFQNVMQSRAEAEAIISTAEDDLRRLNEMKWSLRYTPFILAAAITINLGLLFILTWQYYLYWIMASFIFLMVNPFLIMLPTDVDDLKSYIGYVRDLKNRERRDQKEVKSGEASRMSEIADKTETLIGLSRQRRYLYELAWNLFFMNCQPLAPGFLVLFALSSVFAFAGWAINGEFESFSSIIVIVQSVAIIVFYAAIVHVQPYSRGFFTGMLGAHSRFKEKYEEAWSQGLKYALTAVVLITITGIIFIAAILLPGFTYGSFRSAEADIHIRAGTFAFVFLTQMIVVRHLQGKYSRKLVQSLLASKIEAVQKEVLPAISNLESASLNDGVILRMTNGLKKVDLDIIRHRMLKIDYRSIFGYFPVCLINPDIGAIMSISEKADRDLKKVKTGETAG</sequence>
<keyword evidence="3" id="KW-1185">Reference proteome</keyword>
<protein>
    <submittedName>
        <fullName evidence="2">Uncharacterized protein</fullName>
    </submittedName>
</protein>
<name>A0A0H1R5V9_9EURY</name>